<dbReference type="InterPro" id="IPR046522">
    <property type="entry name" value="DUF6699"/>
</dbReference>
<name>A0A2G8SGY1_9APHY</name>
<accession>A0A2G8SGY1</accession>
<dbReference type="Proteomes" id="UP000230002">
    <property type="component" value="Unassembled WGS sequence"/>
</dbReference>
<sequence>MADTIGKWAPGSCYGPVLTQTDLYLIGTELELNPILANTSESFQLIFNLSTGQTGGYNHEARDRDTPFTAKEEPATMPRVEELIIITEHSPWCTIVKNPAGVTLGDICGTLFKEYGEKMVTEKEFDSLPTRLQEQVRRYAASSANQSWQQYYSPQPTPTQFRRVDWLRERVFFDKLIRKDGYSKARLGYCAPNIFVLSLSNY</sequence>
<dbReference type="AlphaFoldDB" id="A0A2G8SGY1"/>
<keyword evidence="3" id="KW-1185">Reference proteome</keyword>
<dbReference type="OrthoDB" id="3333333at2759"/>
<dbReference type="STRING" id="1077348.A0A2G8SGY1"/>
<evidence type="ECO:0000259" key="1">
    <source>
        <dbReference type="Pfam" id="PF20415"/>
    </source>
</evidence>
<reference evidence="2 3" key="1">
    <citation type="journal article" date="2015" name="Sci. Rep.">
        <title>Chromosome-level genome map provides insights into diverse defense mechanisms in the medicinal fungus Ganoderma sinense.</title>
        <authorList>
            <person name="Zhu Y."/>
            <person name="Xu J."/>
            <person name="Sun C."/>
            <person name="Zhou S."/>
            <person name="Xu H."/>
            <person name="Nelson D.R."/>
            <person name="Qian J."/>
            <person name="Song J."/>
            <person name="Luo H."/>
            <person name="Xiang L."/>
            <person name="Li Y."/>
            <person name="Xu Z."/>
            <person name="Ji A."/>
            <person name="Wang L."/>
            <person name="Lu S."/>
            <person name="Hayward A."/>
            <person name="Sun W."/>
            <person name="Li X."/>
            <person name="Schwartz D.C."/>
            <person name="Wang Y."/>
            <person name="Chen S."/>
        </authorList>
    </citation>
    <scope>NUCLEOTIDE SEQUENCE [LARGE SCALE GENOMIC DNA]</scope>
    <source>
        <strain evidence="2 3">ZZ0214-1</strain>
    </source>
</reference>
<gene>
    <name evidence="2" type="ORF">GSI_04465</name>
</gene>
<organism evidence="2 3">
    <name type="scientific">Ganoderma sinense ZZ0214-1</name>
    <dbReference type="NCBI Taxonomy" id="1077348"/>
    <lineage>
        <taxon>Eukaryota</taxon>
        <taxon>Fungi</taxon>
        <taxon>Dikarya</taxon>
        <taxon>Basidiomycota</taxon>
        <taxon>Agaricomycotina</taxon>
        <taxon>Agaricomycetes</taxon>
        <taxon>Polyporales</taxon>
        <taxon>Polyporaceae</taxon>
        <taxon>Ganoderma</taxon>
    </lineage>
</organism>
<evidence type="ECO:0000313" key="3">
    <source>
        <dbReference type="Proteomes" id="UP000230002"/>
    </source>
</evidence>
<protein>
    <recommendedName>
        <fullName evidence="1">DUF6699 domain-containing protein</fullName>
    </recommendedName>
</protein>
<proteinExistence type="predicted"/>
<feature type="domain" description="DUF6699" evidence="1">
    <location>
        <begin position="62"/>
        <end position="178"/>
    </location>
</feature>
<evidence type="ECO:0000313" key="2">
    <source>
        <dbReference type="EMBL" id="PIL33016.1"/>
    </source>
</evidence>
<dbReference type="Pfam" id="PF20415">
    <property type="entry name" value="DUF6699"/>
    <property type="match status" value="1"/>
</dbReference>
<dbReference type="EMBL" id="AYKW01000008">
    <property type="protein sequence ID" value="PIL33016.1"/>
    <property type="molecule type" value="Genomic_DNA"/>
</dbReference>
<comment type="caution">
    <text evidence="2">The sequence shown here is derived from an EMBL/GenBank/DDBJ whole genome shotgun (WGS) entry which is preliminary data.</text>
</comment>